<dbReference type="GO" id="GO:0046294">
    <property type="term" value="P:formaldehyde catabolic process"/>
    <property type="evidence" value="ECO:0007669"/>
    <property type="project" value="TreeGrafter"/>
</dbReference>
<organism evidence="5 6">
    <name type="scientific">Myodes glareolus</name>
    <name type="common">Bank vole</name>
    <name type="synonym">Clethrionomys glareolus</name>
    <dbReference type="NCBI Taxonomy" id="447135"/>
    <lineage>
        <taxon>Eukaryota</taxon>
        <taxon>Metazoa</taxon>
        <taxon>Chordata</taxon>
        <taxon>Craniata</taxon>
        <taxon>Vertebrata</taxon>
        <taxon>Euteleostomi</taxon>
        <taxon>Mammalia</taxon>
        <taxon>Eutheria</taxon>
        <taxon>Euarchontoglires</taxon>
        <taxon>Glires</taxon>
        <taxon>Rodentia</taxon>
        <taxon>Myomorpha</taxon>
        <taxon>Muroidea</taxon>
        <taxon>Cricetidae</taxon>
        <taxon>Arvicolinae</taxon>
        <taxon>Myodes</taxon>
    </lineage>
</organism>
<keyword evidence="6" id="KW-1185">Reference proteome</keyword>
<dbReference type="PANTHER" id="PTHR43880:SF4">
    <property type="entry name" value="ALCOHOL DEHYDROGENASE CLASS-3"/>
    <property type="match status" value="1"/>
</dbReference>
<dbReference type="GO" id="GO:0008270">
    <property type="term" value="F:zinc ion binding"/>
    <property type="evidence" value="ECO:0007669"/>
    <property type="project" value="TreeGrafter"/>
</dbReference>
<dbReference type="GO" id="GO:0051903">
    <property type="term" value="F:S-(hydroxymethyl)glutathione dehydrogenase [NAD(P)+] activity"/>
    <property type="evidence" value="ECO:0007669"/>
    <property type="project" value="TreeGrafter"/>
</dbReference>
<comment type="subunit">
    <text evidence="1">Homodimer.</text>
</comment>
<dbReference type="Pfam" id="PF08240">
    <property type="entry name" value="ADH_N"/>
    <property type="match status" value="1"/>
</dbReference>
<accession>A0AAW0I323</accession>
<dbReference type="InterPro" id="IPR011032">
    <property type="entry name" value="GroES-like_sf"/>
</dbReference>
<name>A0AAW0I323_MYOGA</name>
<keyword evidence="3" id="KW-0862">Zinc</keyword>
<evidence type="ECO:0000256" key="3">
    <source>
        <dbReference type="ARBA" id="ARBA00022833"/>
    </source>
</evidence>
<proteinExistence type="predicted"/>
<evidence type="ECO:0000256" key="1">
    <source>
        <dbReference type="ARBA" id="ARBA00011738"/>
    </source>
</evidence>
<keyword evidence="2" id="KW-0479">Metal-binding</keyword>
<dbReference type="InterPro" id="IPR013154">
    <property type="entry name" value="ADH-like_N"/>
</dbReference>
<dbReference type="Proteomes" id="UP001488838">
    <property type="component" value="Unassembled WGS sequence"/>
</dbReference>
<protein>
    <recommendedName>
        <fullName evidence="4">Alcohol dehydrogenase-like N-terminal domain-containing protein</fullName>
    </recommendedName>
</protein>
<feature type="domain" description="Alcohol dehydrogenase-like N-terminal" evidence="4">
    <location>
        <begin position="20"/>
        <end position="86"/>
    </location>
</feature>
<reference evidence="5 6" key="1">
    <citation type="journal article" date="2023" name="bioRxiv">
        <title>Conserved and derived expression patterns and positive selection on dental genes reveal complex evolutionary context of ever-growing rodent molars.</title>
        <authorList>
            <person name="Calamari Z.T."/>
            <person name="Song A."/>
            <person name="Cohen E."/>
            <person name="Akter M."/>
            <person name="Roy R.D."/>
            <person name="Hallikas O."/>
            <person name="Christensen M.M."/>
            <person name="Li P."/>
            <person name="Marangoni P."/>
            <person name="Jernvall J."/>
            <person name="Klein O.D."/>
        </authorList>
    </citation>
    <scope>NUCLEOTIDE SEQUENCE [LARGE SCALE GENOMIC DNA]</scope>
    <source>
        <strain evidence="5">V071</strain>
    </source>
</reference>
<comment type="caution">
    <text evidence="5">The sequence shown here is derived from an EMBL/GenBank/DDBJ whole genome shotgun (WGS) entry which is preliminary data.</text>
</comment>
<evidence type="ECO:0000313" key="6">
    <source>
        <dbReference type="Proteomes" id="UP001488838"/>
    </source>
</evidence>
<dbReference type="SUPFAM" id="SSF50129">
    <property type="entry name" value="GroES-like"/>
    <property type="match status" value="1"/>
</dbReference>
<gene>
    <name evidence="5" type="ORF">U0070_002336</name>
</gene>
<dbReference type="Gene3D" id="3.40.50.720">
    <property type="entry name" value="NAD(P)-binding Rossmann-like Domain"/>
    <property type="match status" value="1"/>
</dbReference>
<dbReference type="EMBL" id="JBBHLL010000230">
    <property type="protein sequence ID" value="KAK7808772.1"/>
    <property type="molecule type" value="Genomic_DNA"/>
</dbReference>
<evidence type="ECO:0000313" key="5">
    <source>
        <dbReference type="EMBL" id="KAK7808772.1"/>
    </source>
</evidence>
<dbReference type="PANTHER" id="PTHR43880">
    <property type="entry name" value="ALCOHOL DEHYDROGENASE"/>
    <property type="match status" value="1"/>
</dbReference>
<evidence type="ECO:0000259" key="4">
    <source>
        <dbReference type="Pfam" id="PF08240"/>
    </source>
</evidence>
<feature type="non-terminal residue" evidence="5">
    <location>
        <position position="1"/>
    </location>
</feature>
<sequence length="205" mass="22384">AWEPGKPLSIKEIEVTSPKSHEVQIKISATVFYHTDTSTLSRLQGCVPLILGYEGAEIVESAGEGITKFKAGDSVIPFYFCLNPKTNPEHESCSGVRINARWYWHICLKRKVFFTFSEYTVVVDISAAKTDPTAHLDKACLLGCGISTGYRAAVNTAKVETGSICSTFVMEAGELAVIMGCKVAGAFQITDKDKFSKTKQSILVF</sequence>
<evidence type="ECO:0000256" key="2">
    <source>
        <dbReference type="ARBA" id="ARBA00022723"/>
    </source>
</evidence>
<dbReference type="GO" id="GO:0005829">
    <property type="term" value="C:cytosol"/>
    <property type="evidence" value="ECO:0007669"/>
    <property type="project" value="TreeGrafter"/>
</dbReference>
<dbReference type="Gene3D" id="3.90.180.10">
    <property type="entry name" value="Medium-chain alcohol dehydrogenases, catalytic domain"/>
    <property type="match status" value="1"/>
</dbReference>
<dbReference type="AlphaFoldDB" id="A0AAW0I323"/>